<dbReference type="STRING" id="931089.CDES_03230"/>
<dbReference type="InterPro" id="IPR000835">
    <property type="entry name" value="HTH_MarR-typ"/>
</dbReference>
<dbReference type="RefSeq" id="WP_082353333.1">
    <property type="nucleotide sequence ID" value="NZ_CP009220.1"/>
</dbReference>
<dbReference type="PANTHER" id="PTHR33164">
    <property type="entry name" value="TRANSCRIPTIONAL REGULATOR, MARR FAMILY"/>
    <property type="match status" value="1"/>
</dbReference>
<dbReference type="PROSITE" id="PS50995">
    <property type="entry name" value="HTH_MARR_2"/>
    <property type="match status" value="1"/>
</dbReference>
<dbReference type="Proteomes" id="UP000068067">
    <property type="component" value="Chromosome"/>
</dbReference>
<evidence type="ECO:0000313" key="2">
    <source>
        <dbReference type="EMBL" id="ALC05099.1"/>
    </source>
</evidence>
<dbReference type="SMART" id="SM00347">
    <property type="entry name" value="HTH_MARR"/>
    <property type="match status" value="1"/>
</dbReference>
<sequence length="205" mass="22859">MLNMQEPDKIHPAESPLRNIYDVKTSDPKSELVDRSGMSEEDIAQIGRLMKSLASLRDVERSIGEASARYMELSAPDMRALHYLIVAGNAGEVVTPGMLGAHLKLSPASVTKTLNRLEKGGHIVRKVHPVDRRAFALTVTDATRGEAMRTLGRHQARRFDAAKRLTPQEREVVIRFLQDMTQELSLNNAPWLNMESQPGIDDHQG</sequence>
<gene>
    <name evidence="2" type="ORF">CDES_03230</name>
</gene>
<reference evidence="2 3" key="1">
    <citation type="submission" date="2014-08" db="EMBL/GenBank/DDBJ databases">
        <title>Complete genome sequence of Corynebacterium deserti GIMN1.010 (=DSM 45689), isolated from desert sand in western China.</title>
        <authorList>
            <person name="Ruckert C."/>
            <person name="Albersmeier A."/>
            <person name="Kalinowski J."/>
        </authorList>
    </citation>
    <scope>NUCLEOTIDE SEQUENCE [LARGE SCALE GENOMIC DNA]</scope>
    <source>
        <strain evidence="2 3">GIMN1.010</strain>
    </source>
</reference>
<dbReference type="InterPro" id="IPR036390">
    <property type="entry name" value="WH_DNA-bd_sf"/>
</dbReference>
<feature type="domain" description="HTH marR-type" evidence="1">
    <location>
        <begin position="43"/>
        <end position="182"/>
    </location>
</feature>
<protein>
    <recommendedName>
        <fullName evidence="1">HTH marR-type domain-containing protein</fullName>
    </recommendedName>
</protein>
<organism evidence="2 3">
    <name type="scientific">Corynebacterium deserti GIMN1.010</name>
    <dbReference type="NCBI Taxonomy" id="931089"/>
    <lineage>
        <taxon>Bacteria</taxon>
        <taxon>Bacillati</taxon>
        <taxon>Actinomycetota</taxon>
        <taxon>Actinomycetes</taxon>
        <taxon>Mycobacteriales</taxon>
        <taxon>Corynebacteriaceae</taxon>
        <taxon>Corynebacterium</taxon>
    </lineage>
</organism>
<dbReference type="OrthoDB" id="162531at2"/>
<name>A0A0M3Q962_9CORY</name>
<dbReference type="PANTHER" id="PTHR33164:SF43">
    <property type="entry name" value="HTH-TYPE TRANSCRIPTIONAL REPRESSOR YETL"/>
    <property type="match status" value="1"/>
</dbReference>
<dbReference type="InterPro" id="IPR036388">
    <property type="entry name" value="WH-like_DNA-bd_sf"/>
</dbReference>
<accession>A0A0M3Q962</accession>
<evidence type="ECO:0000313" key="3">
    <source>
        <dbReference type="Proteomes" id="UP000068067"/>
    </source>
</evidence>
<dbReference type="InterPro" id="IPR039422">
    <property type="entry name" value="MarR/SlyA-like"/>
</dbReference>
<dbReference type="KEGG" id="cdx:CDES_03230"/>
<dbReference type="Gene3D" id="1.10.10.10">
    <property type="entry name" value="Winged helix-like DNA-binding domain superfamily/Winged helix DNA-binding domain"/>
    <property type="match status" value="1"/>
</dbReference>
<dbReference type="PATRIC" id="fig|931089.4.peg.654"/>
<dbReference type="AlphaFoldDB" id="A0A0M3Q962"/>
<dbReference type="Pfam" id="PF12802">
    <property type="entry name" value="MarR_2"/>
    <property type="match status" value="1"/>
</dbReference>
<keyword evidence="3" id="KW-1185">Reference proteome</keyword>
<dbReference type="GO" id="GO:0003700">
    <property type="term" value="F:DNA-binding transcription factor activity"/>
    <property type="evidence" value="ECO:0007669"/>
    <property type="project" value="InterPro"/>
</dbReference>
<proteinExistence type="predicted"/>
<evidence type="ECO:0000259" key="1">
    <source>
        <dbReference type="PROSITE" id="PS50995"/>
    </source>
</evidence>
<dbReference type="SUPFAM" id="SSF46785">
    <property type="entry name" value="Winged helix' DNA-binding domain"/>
    <property type="match status" value="1"/>
</dbReference>
<dbReference type="EMBL" id="CP009220">
    <property type="protein sequence ID" value="ALC05099.1"/>
    <property type="molecule type" value="Genomic_DNA"/>
</dbReference>
<dbReference type="GO" id="GO:0006950">
    <property type="term" value="P:response to stress"/>
    <property type="evidence" value="ECO:0007669"/>
    <property type="project" value="TreeGrafter"/>
</dbReference>